<dbReference type="Gene3D" id="2.10.260.10">
    <property type="match status" value="1"/>
</dbReference>
<accession>A0ABV1NJL9</accession>
<evidence type="ECO:0000256" key="1">
    <source>
        <dbReference type="SAM" id="MobiDB-lite"/>
    </source>
</evidence>
<feature type="region of interest" description="Disordered" evidence="1">
    <location>
        <begin position="1"/>
        <end position="22"/>
    </location>
</feature>
<evidence type="ECO:0000313" key="3">
    <source>
        <dbReference type="Proteomes" id="UP001445732"/>
    </source>
</evidence>
<sequence>MTPWLPCDSQGSMDGSHPVKLYRHGPSQAVDIPAALELPGEDAVMRREGNRLVIEPIRKMTTGADLLAALSKLSPIDDEIGEIEDFPPRPVNF</sequence>
<dbReference type="SUPFAM" id="SSF89447">
    <property type="entry name" value="AbrB/MazE/MraZ-like"/>
    <property type="match status" value="1"/>
</dbReference>
<evidence type="ECO:0008006" key="4">
    <source>
        <dbReference type="Google" id="ProtNLM"/>
    </source>
</evidence>
<name>A0ABV1NJL9_9CAUL</name>
<dbReference type="Proteomes" id="UP001445732">
    <property type="component" value="Unassembled WGS sequence"/>
</dbReference>
<organism evidence="2 3">
    <name type="scientific">Brevundimonas aurifodinae</name>
    <dbReference type="NCBI Taxonomy" id="1508312"/>
    <lineage>
        <taxon>Bacteria</taxon>
        <taxon>Pseudomonadati</taxon>
        <taxon>Pseudomonadota</taxon>
        <taxon>Alphaproteobacteria</taxon>
        <taxon>Caulobacterales</taxon>
        <taxon>Caulobacteraceae</taxon>
        <taxon>Brevundimonas</taxon>
    </lineage>
</organism>
<dbReference type="InterPro" id="IPR037914">
    <property type="entry name" value="SpoVT-AbrB_sf"/>
</dbReference>
<keyword evidence="3" id="KW-1185">Reference proteome</keyword>
<proteinExistence type="predicted"/>
<comment type="caution">
    <text evidence="2">The sequence shown here is derived from an EMBL/GenBank/DDBJ whole genome shotgun (WGS) entry which is preliminary data.</text>
</comment>
<reference evidence="2 3" key="1">
    <citation type="submission" date="2024-06" db="EMBL/GenBank/DDBJ databases">
        <title>Brevundimonas sp. C11.</title>
        <authorList>
            <person name="Maltman C."/>
        </authorList>
    </citation>
    <scope>NUCLEOTIDE SEQUENCE [LARGE SCALE GENOMIC DNA]</scope>
    <source>
        <strain evidence="2 3">C11</strain>
    </source>
</reference>
<dbReference type="EMBL" id="JBEGDD010000001">
    <property type="protein sequence ID" value="MEQ7154040.1"/>
    <property type="molecule type" value="Genomic_DNA"/>
</dbReference>
<protein>
    <recommendedName>
        <fullName evidence="4">AbrB/MazE/SpoVT family DNA-binding domain-containing protein</fullName>
    </recommendedName>
</protein>
<dbReference type="RefSeq" id="WP_349683196.1">
    <property type="nucleotide sequence ID" value="NZ_JBEGDD010000001.1"/>
</dbReference>
<evidence type="ECO:0000313" key="2">
    <source>
        <dbReference type="EMBL" id="MEQ7154040.1"/>
    </source>
</evidence>
<gene>
    <name evidence="2" type="ORF">ABN401_02305</name>
</gene>